<reference evidence="1" key="1">
    <citation type="submission" date="2023-04" db="EMBL/GenBank/DDBJ databases">
        <title>Draft Genome sequencing of Naganishia species isolated from polar environments using Oxford Nanopore Technology.</title>
        <authorList>
            <person name="Leo P."/>
            <person name="Venkateswaran K."/>
        </authorList>
    </citation>
    <scope>NUCLEOTIDE SEQUENCE</scope>
    <source>
        <strain evidence="1">MNA-CCFEE 5262</strain>
    </source>
</reference>
<dbReference type="EMBL" id="JASBWS010000068">
    <property type="protein sequence ID" value="KAJ9101666.1"/>
    <property type="molecule type" value="Genomic_DNA"/>
</dbReference>
<dbReference type="Proteomes" id="UP001230649">
    <property type="component" value="Unassembled WGS sequence"/>
</dbReference>
<protein>
    <submittedName>
        <fullName evidence="1">Uncharacterized protein</fullName>
    </submittedName>
</protein>
<sequence>MPPRPANTSGHLHKQRRSVSIISSRESSLSPLHHVSWGSNHAFLPYHEDEYQRAITVPHPHYQKSNTTQGYGQVPDELYGVPVLSDQVEFSDELDASMRRGKGKEPYLKRVFRKGAKQDATPATYPPELAKMTVPERQELADQARRNSFDRQEIHGEDRRPTEYHRHAKSKKSVSWHPDLGSPTTTSSPSIPADGPTSTQQFSSDWQSDDVASSVGSDKTVWPFTRKPRSLFDKRARSSPGSAPSTMDVDPLATATQDEPIPSTGFEFKPRIYVPLWKPTSQGPLAQEELPSTPQPSPSRHRRTMSICHARKPSTPASAPSSYPPAFTQPQLSPSPFPCASGSSAAGWPSLPAFGSTKVYTPSPSPHEHTMADLHRRQVFQADLGNVKVKWDPVDFRNGDAEASPSRTFRYAAEEWLRTR</sequence>
<evidence type="ECO:0000313" key="2">
    <source>
        <dbReference type="Proteomes" id="UP001230649"/>
    </source>
</evidence>
<gene>
    <name evidence="1" type="ORF">QFC20_005199</name>
</gene>
<comment type="caution">
    <text evidence="1">The sequence shown here is derived from an EMBL/GenBank/DDBJ whole genome shotgun (WGS) entry which is preliminary data.</text>
</comment>
<evidence type="ECO:0000313" key="1">
    <source>
        <dbReference type="EMBL" id="KAJ9101666.1"/>
    </source>
</evidence>
<accession>A0ACC2VSQ3</accession>
<name>A0ACC2VSQ3_9TREE</name>
<organism evidence="1 2">
    <name type="scientific">Naganishia adeliensis</name>
    <dbReference type="NCBI Taxonomy" id="92952"/>
    <lineage>
        <taxon>Eukaryota</taxon>
        <taxon>Fungi</taxon>
        <taxon>Dikarya</taxon>
        <taxon>Basidiomycota</taxon>
        <taxon>Agaricomycotina</taxon>
        <taxon>Tremellomycetes</taxon>
        <taxon>Filobasidiales</taxon>
        <taxon>Filobasidiaceae</taxon>
        <taxon>Naganishia</taxon>
    </lineage>
</organism>
<proteinExistence type="predicted"/>
<keyword evidence="2" id="KW-1185">Reference proteome</keyword>